<dbReference type="EMBL" id="WMJZ01000004">
    <property type="protein sequence ID" value="MTH45575.1"/>
    <property type="molecule type" value="Genomic_DNA"/>
</dbReference>
<dbReference type="AlphaFoldDB" id="A0A6L6IHL2"/>
<organism evidence="1 2">
    <name type="scientific">Intestinirhabdus alba</name>
    <dbReference type="NCBI Taxonomy" id="2899544"/>
    <lineage>
        <taxon>Bacteria</taxon>
        <taxon>Pseudomonadati</taxon>
        <taxon>Pseudomonadota</taxon>
        <taxon>Gammaproteobacteria</taxon>
        <taxon>Enterobacterales</taxon>
        <taxon>Enterobacteriaceae</taxon>
        <taxon>Intestinirhabdus</taxon>
    </lineage>
</organism>
<comment type="caution">
    <text evidence="1">The sequence shown here is derived from an EMBL/GenBank/DDBJ whole genome shotgun (WGS) entry which is preliminary data.</text>
</comment>
<proteinExistence type="predicted"/>
<keyword evidence="2" id="KW-1185">Reference proteome</keyword>
<evidence type="ECO:0000313" key="2">
    <source>
        <dbReference type="Proteomes" id="UP000477739"/>
    </source>
</evidence>
<dbReference type="Gene3D" id="3.40.50.300">
    <property type="entry name" value="P-loop containing nucleotide triphosphate hydrolases"/>
    <property type="match status" value="1"/>
</dbReference>
<protein>
    <submittedName>
        <fullName evidence="1">Tight adherance operon protein</fullName>
    </submittedName>
</protein>
<sequence>MYSARESVNTSLSEMLRTAGFSDVGSFSQDLMTHSELSLPANAAGVIFDIGQCVDPEAVITRIQTVIPRDIWCCVVGDSDSITLAQSFSRQGIFYFNLKAQSEALIAAATAGTLAHSPRNTVCISVLGCKGGIGNTQIAWQLAQQMVQRRSMPTLFIQGLTGSHDLDLLIGKKLVQDITPVNKHLDAMQLDAESLPDLKQNTYDKYNFVLFEETINASSKETLRQLVENTTCLILVLDRSMASVRIVHTITGILDSLNRSQSTPRRLILCLSDSRPVMPGMLSIEELQSLLERQLDIVFPYKKSTGLPAFKLRKSLSPIDLLTQRVLGAPAPASSRFLIRLTQKS</sequence>
<dbReference type="Proteomes" id="UP000477739">
    <property type="component" value="Unassembled WGS sequence"/>
</dbReference>
<accession>A0A6L6IHL2</accession>
<dbReference type="InterPro" id="IPR027417">
    <property type="entry name" value="P-loop_NTPase"/>
</dbReference>
<name>A0A6L6IHL2_9ENTR</name>
<dbReference type="OrthoDB" id="7066706at2"/>
<dbReference type="RefSeq" id="WP_155107232.1">
    <property type="nucleotide sequence ID" value="NZ_WMJZ01000004.1"/>
</dbReference>
<reference evidence="1 2" key="1">
    <citation type="submission" date="2019-11" db="EMBL/GenBank/DDBJ databases">
        <title>Escherichia alba sp. nov. isolated from the gut of plastic-eating superworms Zophobas atratus.</title>
        <authorList>
            <person name="Yang Y."/>
        </authorList>
    </citation>
    <scope>NUCLEOTIDE SEQUENCE [LARGE SCALE GENOMIC DNA]</scope>
    <source>
        <strain evidence="2">BIT-B35</strain>
    </source>
</reference>
<evidence type="ECO:0000313" key="1">
    <source>
        <dbReference type="EMBL" id="MTH45575.1"/>
    </source>
</evidence>
<gene>
    <name evidence="1" type="ORF">GJV78_04715</name>
</gene>